<reference evidence="1 2" key="1">
    <citation type="journal article" date="2012" name="Stand. Genomic Sci.">
        <title>Genome sequence of the orange-pigmented seawater bacterium Owenweeksia hongkongensis type strain (UST20020801(T)).</title>
        <authorList>
            <person name="Riedel T."/>
            <person name="Held B."/>
            <person name="Nolan M."/>
            <person name="Lucas S."/>
            <person name="Lapidus A."/>
            <person name="Tice H."/>
            <person name="Del Rio T.G."/>
            <person name="Cheng J.F."/>
            <person name="Han C."/>
            <person name="Tapia R."/>
            <person name="Goodwin L.A."/>
            <person name="Pitluck S."/>
            <person name="Liolios K."/>
            <person name="Mavromatis K."/>
            <person name="Pagani I."/>
            <person name="Ivanova N."/>
            <person name="Mikhailova N."/>
            <person name="Pati A."/>
            <person name="Chen A."/>
            <person name="Palaniappan K."/>
            <person name="Rohde M."/>
            <person name="Tindall B.J."/>
            <person name="Detter J.C."/>
            <person name="Goker M."/>
            <person name="Woyke T."/>
            <person name="Bristow J."/>
            <person name="Eisen J.A."/>
            <person name="Markowitz V."/>
            <person name="Hugenholtz P."/>
            <person name="Klenk H.P."/>
            <person name="Kyrpides N.C."/>
        </authorList>
    </citation>
    <scope>NUCLEOTIDE SEQUENCE</scope>
    <source>
        <strain evidence="2">DSM 17368 / JCM 12287 / NRRL B-23963</strain>
    </source>
</reference>
<dbReference type="STRING" id="926562.Oweho_1603"/>
<sequence length="284" mass="32742">MNQHQQIYRVTYEAFSQFSSSLARTSTLDELRECLQIKAKYLFDYKYLRISSFLGEKWIHINVSSQESTAIISDSPELYPHEVELQRKGIPRVWDLSELETYATALQIPAKDLKAWGWQFNNSDQSGITLTLVANASQSFLEREVPYIKLFIEILESKLMQILLFDQIASKNDELNNALVTIQERNSEIQTIIEHQDEIISRQTNDLEQQNKQLRKIAVLNAHQVREPLSRILGLMEISPYYSADALKEEILPKLVQSSDELDIALKEVILTAEKPTNTKQIPS</sequence>
<accession>G8QZG4</accession>
<evidence type="ECO:0000313" key="2">
    <source>
        <dbReference type="Proteomes" id="UP000005631"/>
    </source>
</evidence>
<dbReference type="EMBL" id="CP003156">
    <property type="protein sequence ID" value="AEV32592.1"/>
    <property type="molecule type" value="Genomic_DNA"/>
</dbReference>
<dbReference type="AlphaFoldDB" id="G8QZG4"/>
<dbReference type="RefSeq" id="WP_014201948.1">
    <property type="nucleotide sequence ID" value="NC_016599.1"/>
</dbReference>
<dbReference type="OrthoDB" id="851424at2"/>
<dbReference type="HOGENOM" id="CLU_979498_0_0_10"/>
<dbReference type="Proteomes" id="UP000005631">
    <property type="component" value="Chromosome"/>
</dbReference>
<proteinExistence type="predicted"/>
<dbReference type="KEGG" id="oho:Oweho_1603"/>
<keyword evidence="2" id="KW-1185">Reference proteome</keyword>
<name>G8QZG4_OWEHD</name>
<gene>
    <name evidence="1" type="ordered locus">Oweho_1603</name>
</gene>
<evidence type="ECO:0000313" key="1">
    <source>
        <dbReference type="EMBL" id="AEV32592.1"/>
    </source>
</evidence>
<dbReference type="eggNOG" id="COG0642">
    <property type="taxonomic scope" value="Bacteria"/>
</dbReference>
<organism evidence="1 2">
    <name type="scientific">Owenweeksia hongkongensis (strain DSM 17368 / CIP 108786 / JCM 12287 / NRRL B-23963 / UST20020801)</name>
    <dbReference type="NCBI Taxonomy" id="926562"/>
    <lineage>
        <taxon>Bacteria</taxon>
        <taxon>Pseudomonadati</taxon>
        <taxon>Bacteroidota</taxon>
        <taxon>Flavobacteriia</taxon>
        <taxon>Flavobacteriales</taxon>
        <taxon>Owenweeksiaceae</taxon>
        <taxon>Owenweeksia</taxon>
    </lineage>
</organism>
<protein>
    <submittedName>
        <fullName evidence="1">Uncharacterized protein</fullName>
    </submittedName>
</protein>